<dbReference type="AlphaFoldDB" id="A0A8D2PQC1"/>
<dbReference type="Proteomes" id="UP000694401">
    <property type="component" value="Unassembled WGS sequence"/>
</dbReference>
<organism evidence="3 4">
    <name type="scientific">Zosterops lateralis melanops</name>
    <dbReference type="NCBI Taxonomy" id="1220523"/>
    <lineage>
        <taxon>Eukaryota</taxon>
        <taxon>Metazoa</taxon>
        <taxon>Chordata</taxon>
        <taxon>Craniata</taxon>
        <taxon>Vertebrata</taxon>
        <taxon>Euteleostomi</taxon>
        <taxon>Archelosauria</taxon>
        <taxon>Archosauria</taxon>
        <taxon>Dinosauria</taxon>
        <taxon>Saurischia</taxon>
        <taxon>Theropoda</taxon>
        <taxon>Coelurosauria</taxon>
        <taxon>Aves</taxon>
        <taxon>Neognathae</taxon>
        <taxon>Neoaves</taxon>
        <taxon>Telluraves</taxon>
        <taxon>Australaves</taxon>
        <taxon>Passeriformes</taxon>
        <taxon>Sylvioidea</taxon>
        <taxon>Zosteropidae</taxon>
        <taxon>Zosterops</taxon>
    </lineage>
</organism>
<evidence type="ECO:0000256" key="2">
    <source>
        <dbReference type="SAM" id="SignalP"/>
    </source>
</evidence>
<proteinExistence type="predicted"/>
<feature type="compositionally biased region" description="Acidic residues" evidence="1">
    <location>
        <begin position="83"/>
        <end position="92"/>
    </location>
</feature>
<dbReference type="GO" id="GO:0001530">
    <property type="term" value="F:lipopolysaccharide binding"/>
    <property type="evidence" value="ECO:0007669"/>
    <property type="project" value="TreeGrafter"/>
</dbReference>
<evidence type="ECO:0000256" key="1">
    <source>
        <dbReference type="SAM" id="MobiDB-lite"/>
    </source>
</evidence>
<accession>A0A8D2PQC1</accession>
<keyword evidence="4" id="KW-1185">Reference proteome</keyword>
<dbReference type="GO" id="GO:0061844">
    <property type="term" value="P:antimicrobial humoral immune response mediated by antimicrobial peptide"/>
    <property type="evidence" value="ECO:0007669"/>
    <property type="project" value="TreeGrafter"/>
</dbReference>
<sequence length="163" mass="18259">MASSWLVLVLAVLGGVSALPAPAPLAYSQVLTQAVDSYNQRPEVQNAFRLLSAEPEPAPVRWRRRRMMRRMEDGGGGWKRMEEEEEDDEEEGGTGGPAIRECSGQVQLLQDSPEIDLHCSDASSDPVLIQRGRIGRFLRKVRHFRPTIRIDARLRGTVRVRLG</sequence>
<dbReference type="GO" id="GO:0050830">
    <property type="term" value="P:defense response to Gram-positive bacterium"/>
    <property type="evidence" value="ECO:0007669"/>
    <property type="project" value="TreeGrafter"/>
</dbReference>
<dbReference type="PANTHER" id="PTHR10206">
    <property type="entry name" value="CATHELICIDIN"/>
    <property type="match status" value="1"/>
</dbReference>
<reference evidence="3" key="1">
    <citation type="submission" date="2025-08" db="UniProtKB">
        <authorList>
            <consortium name="Ensembl"/>
        </authorList>
    </citation>
    <scope>IDENTIFICATION</scope>
</reference>
<evidence type="ECO:0000313" key="3">
    <source>
        <dbReference type="Ensembl" id="ENSZLMP00000017738.1"/>
    </source>
</evidence>
<evidence type="ECO:0000313" key="4">
    <source>
        <dbReference type="Proteomes" id="UP000694401"/>
    </source>
</evidence>
<dbReference type="GO" id="GO:0045087">
    <property type="term" value="P:innate immune response"/>
    <property type="evidence" value="ECO:0007669"/>
    <property type="project" value="TreeGrafter"/>
</dbReference>
<protein>
    <submittedName>
        <fullName evidence="3">Uncharacterized protein</fullName>
    </submittedName>
</protein>
<feature type="chain" id="PRO_5034296702" evidence="2">
    <location>
        <begin position="19"/>
        <end position="163"/>
    </location>
</feature>
<feature type="region of interest" description="Disordered" evidence="1">
    <location>
        <begin position="72"/>
        <end position="100"/>
    </location>
</feature>
<name>A0A8D2PQC1_ZOSLA</name>
<dbReference type="GO" id="GO:0050829">
    <property type="term" value="P:defense response to Gram-negative bacterium"/>
    <property type="evidence" value="ECO:0007669"/>
    <property type="project" value="TreeGrafter"/>
</dbReference>
<dbReference type="InterPro" id="IPR001894">
    <property type="entry name" value="Cathelicidin-like"/>
</dbReference>
<dbReference type="Pfam" id="PF00666">
    <property type="entry name" value="Cathelicidins"/>
    <property type="match status" value="1"/>
</dbReference>
<dbReference type="Ensembl" id="ENSZLMT00000018233.1">
    <property type="protein sequence ID" value="ENSZLMP00000017738.1"/>
    <property type="gene ID" value="ENSZLMG00000012303.1"/>
</dbReference>
<feature type="signal peptide" evidence="2">
    <location>
        <begin position="1"/>
        <end position="18"/>
    </location>
</feature>
<reference evidence="3" key="2">
    <citation type="submission" date="2025-09" db="UniProtKB">
        <authorList>
            <consortium name="Ensembl"/>
        </authorList>
    </citation>
    <scope>IDENTIFICATION</scope>
</reference>
<dbReference type="GO" id="GO:0005615">
    <property type="term" value="C:extracellular space"/>
    <property type="evidence" value="ECO:0007669"/>
    <property type="project" value="TreeGrafter"/>
</dbReference>
<keyword evidence="2" id="KW-0732">Signal</keyword>
<dbReference type="PANTHER" id="PTHR10206:SF0">
    <property type="entry name" value="CATHELICIDIN B1-RELATED"/>
    <property type="match status" value="1"/>
</dbReference>